<organism evidence="6 7">
    <name type="scientific">Fusobacterium ulcerans</name>
    <dbReference type="NCBI Taxonomy" id="861"/>
    <lineage>
        <taxon>Bacteria</taxon>
        <taxon>Fusobacteriati</taxon>
        <taxon>Fusobacteriota</taxon>
        <taxon>Fusobacteriia</taxon>
        <taxon>Fusobacteriales</taxon>
        <taxon>Fusobacteriaceae</taxon>
        <taxon>Fusobacterium</taxon>
    </lineage>
</organism>
<dbReference type="SUPFAM" id="SSF53850">
    <property type="entry name" value="Periplasmic binding protein-like II"/>
    <property type="match status" value="1"/>
</dbReference>
<name>A0AAX1TQR2_9FUSO</name>
<evidence type="ECO:0000313" key="6">
    <source>
        <dbReference type="EMBL" id="SQJ15840.1"/>
    </source>
</evidence>
<feature type="domain" description="Solute-binding protein family 5" evidence="5">
    <location>
        <begin position="69"/>
        <end position="415"/>
    </location>
</feature>
<dbReference type="InterPro" id="IPR000914">
    <property type="entry name" value="SBP_5_dom"/>
</dbReference>
<dbReference type="KEGG" id="ful:C4N20_06245"/>
<dbReference type="GO" id="GO:1904680">
    <property type="term" value="F:peptide transmembrane transporter activity"/>
    <property type="evidence" value="ECO:0007669"/>
    <property type="project" value="TreeGrafter"/>
</dbReference>
<keyword evidence="2" id="KW-0813">Transport</keyword>
<accession>A0AAX1TQR2</accession>
<dbReference type="Pfam" id="PF00496">
    <property type="entry name" value="SBP_bac_5"/>
    <property type="match status" value="1"/>
</dbReference>
<dbReference type="PANTHER" id="PTHR30290">
    <property type="entry name" value="PERIPLASMIC BINDING COMPONENT OF ABC TRANSPORTER"/>
    <property type="match status" value="1"/>
</dbReference>
<reference evidence="6 7" key="1">
    <citation type="submission" date="2018-06" db="EMBL/GenBank/DDBJ databases">
        <authorList>
            <consortium name="Pathogen Informatics"/>
            <person name="Doyle S."/>
        </authorList>
    </citation>
    <scope>NUCLEOTIDE SEQUENCE [LARGE SCALE GENOMIC DNA]</scope>
    <source>
        <strain evidence="6 7">NCTC12112</strain>
    </source>
</reference>
<evidence type="ECO:0000256" key="3">
    <source>
        <dbReference type="ARBA" id="ARBA00022729"/>
    </source>
</evidence>
<dbReference type="InterPro" id="IPR039424">
    <property type="entry name" value="SBP_5"/>
</dbReference>
<evidence type="ECO:0000256" key="2">
    <source>
        <dbReference type="ARBA" id="ARBA00022448"/>
    </source>
</evidence>
<dbReference type="GO" id="GO:0042597">
    <property type="term" value="C:periplasmic space"/>
    <property type="evidence" value="ECO:0007669"/>
    <property type="project" value="UniProtKB-ARBA"/>
</dbReference>
<dbReference type="PROSITE" id="PS01040">
    <property type="entry name" value="SBP_BACTERIAL_5"/>
    <property type="match status" value="1"/>
</dbReference>
<dbReference type="PANTHER" id="PTHR30290:SF9">
    <property type="entry name" value="OLIGOPEPTIDE-BINDING PROTEIN APPA"/>
    <property type="match status" value="1"/>
</dbReference>
<evidence type="ECO:0000256" key="1">
    <source>
        <dbReference type="ARBA" id="ARBA00005695"/>
    </source>
</evidence>
<keyword evidence="3 4" id="KW-0732">Signal</keyword>
<dbReference type="EMBL" id="LS483487">
    <property type="protein sequence ID" value="SQJ15840.1"/>
    <property type="molecule type" value="Genomic_DNA"/>
</dbReference>
<dbReference type="Proteomes" id="UP000249008">
    <property type="component" value="Chromosome 1"/>
</dbReference>
<dbReference type="CDD" id="cd08499">
    <property type="entry name" value="PBP2_Ylib_like"/>
    <property type="match status" value="1"/>
</dbReference>
<evidence type="ECO:0000256" key="4">
    <source>
        <dbReference type="SAM" id="SignalP"/>
    </source>
</evidence>
<evidence type="ECO:0000313" key="7">
    <source>
        <dbReference type="Proteomes" id="UP000249008"/>
    </source>
</evidence>
<comment type="similarity">
    <text evidence="1">Belongs to the bacterial solute-binding protein 5 family.</text>
</comment>
<dbReference type="Gene3D" id="3.10.105.10">
    <property type="entry name" value="Dipeptide-binding Protein, Domain 3"/>
    <property type="match status" value="1"/>
</dbReference>
<dbReference type="Gene3D" id="3.90.76.10">
    <property type="entry name" value="Dipeptide-binding Protein, Domain 1"/>
    <property type="match status" value="1"/>
</dbReference>
<gene>
    <name evidence="6" type="primary">gsiB_10</name>
    <name evidence="6" type="ORF">NCTC12112_03138</name>
</gene>
<protein>
    <submittedName>
        <fullName evidence="6">Glutathione-binding protein gsiB</fullName>
    </submittedName>
</protein>
<proteinExistence type="inferred from homology"/>
<evidence type="ECO:0000259" key="5">
    <source>
        <dbReference type="Pfam" id="PF00496"/>
    </source>
</evidence>
<sequence length="498" mass="55409">MNKKLLTLLTITVLTLSSFTLQAKETKLVVAQNSDAKSLNPQVSNDIPTHRVNINIYDRLIEKDKDMNLVPGLAESWEQVDPLTLVLKIRKGVKFHNGDPLTVGDVVFSLKQATEAPSLMAYFGDLDKIEAIDENTVKITTKVPYGPLVNYLAHVGAGIMSEKAVKAGGSDYGQHPVGTGPFMFVSWTSGDRIVLKANPNYYKGKPGVDSLIFRVIPEGTNRTIALETQEADIAYDIDPIDMDMVKNNPKLKVDQNSAMSMTYLGFNTQRPPFDKKEVRQAIAYATDVDSIIDAVFLKAAKKANSPVSPNVFGYNKDAKLYTQNIAKAKELLAKAGYPNGFKARIWTNDKSVRKDTAVILQDQLKQIGIDVQIEVLEWGSYLDRVAKGEHDMFILGWSSSADSDSAMYALFHSKNLGGAGNRTFYKNPKVDELLDKARESTVPEERIKYYKEIQDIVQEDLPMFALVYPDEITGMQKNVEGFVFHPEGTHYLAPVTKK</sequence>
<dbReference type="Gene3D" id="3.40.190.10">
    <property type="entry name" value="Periplasmic binding protein-like II"/>
    <property type="match status" value="1"/>
</dbReference>
<dbReference type="InterPro" id="IPR030678">
    <property type="entry name" value="Peptide/Ni-bd"/>
</dbReference>
<feature type="chain" id="PRO_5043298110" evidence="4">
    <location>
        <begin position="24"/>
        <end position="498"/>
    </location>
</feature>
<dbReference type="InterPro" id="IPR023765">
    <property type="entry name" value="SBP_5_CS"/>
</dbReference>
<dbReference type="PIRSF" id="PIRSF002741">
    <property type="entry name" value="MppA"/>
    <property type="match status" value="1"/>
</dbReference>
<dbReference type="RefSeq" id="WP_005978579.1">
    <property type="nucleotide sequence ID" value="NZ_BAABXY010000001.1"/>
</dbReference>
<dbReference type="GeneID" id="78454402"/>
<dbReference type="GO" id="GO:0015833">
    <property type="term" value="P:peptide transport"/>
    <property type="evidence" value="ECO:0007669"/>
    <property type="project" value="TreeGrafter"/>
</dbReference>
<dbReference type="GO" id="GO:0043190">
    <property type="term" value="C:ATP-binding cassette (ABC) transporter complex"/>
    <property type="evidence" value="ECO:0007669"/>
    <property type="project" value="InterPro"/>
</dbReference>
<dbReference type="AlphaFoldDB" id="A0AAX1TQR2"/>
<feature type="signal peptide" evidence="4">
    <location>
        <begin position="1"/>
        <end position="23"/>
    </location>
</feature>